<dbReference type="EMBL" id="CP024847">
    <property type="protein sequence ID" value="AUR52106.1"/>
    <property type="molecule type" value="Genomic_DNA"/>
</dbReference>
<protein>
    <submittedName>
        <fullName evidence="2">Uncharacterized protein</fullName>
    </submittedName>
</protein>
<feature type="transmembrane region" description="Helical" evidence="1">
    <location>
        <begin position="6"/>
        <end position="27"/>
    </location>
</feature>
<dbReference type="AlphaFoldDB" id="A0A2I7N6K2"/>
<keyword evidence="3" id="KW-1185">Reference proteome</keyword>
<dbReference type="Proteomes" id="UP000236655">
    <property type="component" value="Chromosome"/>
</dbReference>
<organism evidence="2 3">
    <name type="scientific">Aquella oligotrophica</name>
    <dbReference type="NCBI Taxonomy" id="2067065"/>
    <lineage>
        <taxon>Bacteria</taxon>
        <taxon>Pseudomonadati</taxon>
        <taxon>Pseudomonadota</taxon>
        <taxon>Betaproteobacteria</taxon>
        <taxon>Neisseriales</taxon>
        <taxon>Neisseriaceae</taxon>
        <taxon>Aquella</taxon>
    </lineage>
</organism>
<dbReference type="KEGG" id="nba:CUN60_07255"/>
<keyword evidence="1" id="KW-0472">Membrane</keyword>
<gene>
    <name evidence="2" type="ORF">CUN60_07255</name>
</gene>
<keyword evidence="1" id="KW-0812">Transmembrane</keyword>
<reference evidence="3" key="1">
    <citation type="submission" date="2017-11" db="EMBL/GenBank/DDBJ databases">
        <authorList>
            <person name="Chan K.G."/>
            <person name="Lee L.S."/>
        </authorList>
    </citation>
    <scope>NUCLEOTIDE SEQUENCE [LARGE SCALE GENOMIC DNA]</scope>
    <source>
        <strain evidence="3">DSM 100970</strain>
    </source>
</reference>
<sequence length="64" mass="7409">MLNDNTMVWFGIAMFSVIMFFVSFYEVPRLIRTSLPKRTKIYITITILAIWGFLMIFALAKAGV</sequence>
<accession>A0A2I7N6K2</accession>
<evidence type="ECO:0000313" key="2">
    <source>
        <dbReference type="EMBL" id="AUR52106.1"/>
    </source>
</evidence>
<evidence type="ECO:0000313" key="3">
    <source>
        <dbReference type="Proteomes" id="UP000236655"/>
    </source>
</evidence>
<dbReference type="RefSeq" id="WP_102951402.1">
    <property type="nucleotide sequence ID" value="NZ_CP024847.1"/>
</dbReference>
<proteinExistence type="predicted"/>
<name>A0A2I7N6K2_9NEIS</name>
<evidence type="ECO:0000256" key="1">
    <source>
        <dbReference type="SAM" id="Phobius"/>
    </source>
</evidence>
<feature type="transmembrane region" description="Helical" evidence="1">
    <location>
        <begin position="39"/>
        <end position="60"/>
    </location>
</feature>
<keyword evidence="1" id="KW-1133">Transmembrane helix</keyword>